<dbReference type="Gene3D" id="3.10.20.310">
    <property type="entry name" value="membrane protein fhac"/>
    <property type="match status" value="1"/>
</dbReference>
<dbReference type="EMBL" id="HF562234">
    <property type="protein sequence ID" value="CCP38190.1"/>
    <property type="molecule type" value="Genomic_DNA"/>
</dbReference>
<dbReference type="Gramene" id="CCP38190">
    <property type="protein sequence ID" value="CCP38190"/>
    <property type="gene ID" value="CHC_890"/>
</dbReference>
<keyword evidence="2" id="KW-0934">Plastid</keyword>
<feature type="transmembrane region" description="Helical" evidence="1">
    <location>
        <begin position="20"/>
        <end position="41"/>
    </location>
</feature>
<keyword evidence="1" id="KW-1133">Transmembrane helix</keyword>
<accession>M5DD31</accession>
<dbReference type="AlphaFoldDB" id="M5DD31"/>
<evidence type="ECO:0000313" key="2">
    <source>
        <dbReference type="EMBL" id="CCP38190.1"/>
    </source>
</evidence>
<evidence type="ECO:0000256" key="1">
    <source>
        <dbReference type="SAM" id="Phobius"/>
    </source>
</evidence>
<keyword evidence="1" id="KW-0812">Transmembrane</keyword>
<keyword evidence="1" id="KW-0472">Membrane</keyword>
<gene>
    <name evidence="2" type="primary">Ccr_ORF745</name>
    <name evidence="2" type="ORF">CHC_890</name>
</gene>
<reference evidence="2 3" key="1">
    <citation type="journal article" date="2013" name="PLoS ONE">
        <title>Evolution of red algal plastid genomes: ancient architectures, introns, horizontal gene transfer, and taxonomic utility of plastid markers.</title>
        <authorList>
            <person name="Janouskovec J."/>
            <person name="Liu S.-L."/>
            <person name="Martone P.T."/>
            <person name="Carre W."/>
            <person name="Leblanc C."/>
            <person name="Collen J."/>
            <person name="Keeling P.J."/>
        </authorList>
    </citation>
    <scope>NUCLEOTIDE SEQUENCE [LARGE SCALE GENOMIC DNA]</scope>
    <source>
        <strain evidence="3">cv. Stackhouse</strain>
    </source>
</reference>
<keyword evidence="3" id="KW-1185">Reference proteome</keyword>
<dbReference type="RefSeq" id="YP_007627443.1">
    <property type="nucleotide sequence ID" value="NC_020795.1"/>
</dbReference>
<dbReference type="GeneID" id="14971240"/>
<dbReference type="Proteomes" id="UP000012073">
    <property type="component" value="Plastid Pltd"/>
</dbReference>
<sequence length="745" mass="89076">MLIKIIYIIYNRFKIITYTLYLIITQDSYFLINVILIPYIYHLLSLPKVIVHNYRLAFNINTICLLDDCHTYRFIKKIQLDNCNSTFVKSFLSENKHFFNINFLDNLYVKNKIEQLKNYGFLKQMKLISITSNNIKYITLNLTFNPILKRVKIFKQKKLLIPSSILINIFYKQIGLPKNYIKINQSIQDICRWYQSKGFHWIDIQLIKTKKTEEIYLQIFEGEVATSYIICAQANMFSKKIIFNKEKKIIEKLGFIKGEKLNIKKIELGIRQLKNSKILNDCTYFVERNASGLNIFFKYNVLKSNSKFFFQEATIVNNYKQIDEIWNYYFYKNKLSLSRIPKQIYSNHYKSILKSHKLFKLLILQIEEKIKYCIRPLLNYITIKYHLHKTYYDKQNFTIDVHMTRQNTTISMLFFLPDIKLTNYSLGYTILNFYYEYYKYNLLNDIQKSQLLNLYSSKKNLICTKILFSGFNISLDKSLNEYINTEVRLITQRHGANQKFISISKYSQNNYYASNEINAILVNVFLKNITKSLKQKLMIFRILIKYNTLCLTKQFTSGKLFIVESICFMPFIDTSFKILSSSHSLHLKYSQIYVLPKVLKSIYANILFAMIKIDLLVNNKMYKNVLHKSYANIFLKKNNINNNLYQPLCLYHLEYSTHIFHHLSLYIFYNFTQNLPLDNIYNKIPFLFTHQHSTFNNLSTYEVNIGSGIQFNVPIYKMPTFRIEYKISNKSNYFLQFRLYSKYNN</sequence>
<dbReference type="KEGG" id="ccp:CHC_890"/>
<organism evidence="2 3">
    <name type="scientific">Chondrus crispus</name>
    <name type="common">Carrageen Irish moss</name>
    <name type="synonym">Polymorpha crispa</name>
    <dbReference type="NCBI Taxonomy" id="2769"/>
    <lineage>
        <taxon>Eukaryota</taxon>
        <taxon>Rhodophyta</taxon>
        <taxon>Florideophyceae</taxon>
        <taxon>Rhodymeniophycidae</taxon>
        <taxon>Gigartinales</taxon>
        <taxon>Gigartinaceae</taxon>
        <taxon>Chondrus</taxon>
    </lineage>
</organism>
<proteinExistence type="predicted"/>
<evidence type="ECO:0000313" key="3">
    <source>
        <dbReference type="Proteomes" id="UP000012073"/>
    </source>
</evidence>
<protein>
    <submittedName>
        <fullName evidence="2">Conserved hypothetical plastid protein</fullName>
    </submittedName>
</protein>
<geneLocation type="plastid" evidence="2"/>
<name>M5DD31_CHOCR</name>